<protein>
    <submittedName>
        <fullName evidence="3">Glutathione synthetase-like protein</fullName>
    </submittedName>
</protein>
<evidence type="ECO:0000313" key="3">
    <source>
        <dbReference type="EMBL" id="PTX58709.1"/>
    </source>
</evidence>
<dbReference type="InterPro" id="IPR011761">
    <property type="entry name" value="ATP-grasp"/>
</dbReference>
<accession>A0A2T6BRN3</accession>
<dbReference type="RefSeq" id="WP_108116590.1">
    <property type="nucleotide sequence ID" value="NZ_QBKT01000012.1"/>
</dbReference>
<organism evidence="3 4">
    <name type="scientific">Kordia periserrulae</name>
    <dbReference type="NCBI Taxonomy" id="701523"/>
    <lineage>
        <taxon>Bacteria</taxon>
        <taxon>Pseudomonadati</taxon>
        <taxon>Bacteroidota</taxon>
        <taxon>Flavobacteriia</taxon>
        <taxon>Flavobacteriales</taxon>
        <taxon>Flavobacteriaceae</taxon>
        <taxon>Kordia</taxon>
    </lineage>
</organism>
<evidence type="ECO:0000256" key="1">
    <source>
        <dbReference type="PROSITE-ProRule" id="PRU00409"/>
    </source>
</evidence>
<comment type="caution">
    <text evidence="3">The sequence shown here is derived from an EMBL/GenBank/DDBJ whole genome shotgun (WGS) entry which is preliminary data.</text>
</comment>
<dbReference type="GO" id="GO:0018169">
    <property type="term" value="F:ribosomal S6-glutamic acid ligase activity"/>
    <property type="evidence" value="ECO:0007669"/>
    <property type="project" value="TreeGrafter"/>
</dbReference>
<dbReference type="PANTHER" id="PTHR21621:SF0">
    <property type="entry name" value="BETA-CITRYLGLUTAMATE SYNTHASE B-RELATED"/>
    <property type="match status" value="1"/>
</dbReference>
<reference evidence="3 4" key="1">
    <citation type="submission" date="2018-04" db="EMBL/GenBank/DDBJ databases">
        <title>Genomic Encyclopedia of Archaeal and Bacterial Type Strains, Phase II (KMG-II): from individual species to whole genera.</title>
        <authorList>
            <person name="Goeker M."/>
        </authorList>
    </citation>
    <scope>NUCLEOTIDE SEQUENCE [LARGE SCALE GENOMIC DNA]</scope>
    <source>
        <strain evidence="3 4">DSM 25731</strain>
    </source>
</reference>
<gene>
    <name evidence="3" type="ORF">C8N46_11217</name>
</gene>
<dbReference type="GO" id="GO:0005737">
    <property type="term" value="C:cytoplasm"/>
    <property type="evidence" value="ECO:0007669"/>
    <property type="project" value="TreeGrafter"/>
</dbReference>
<dbReference type="InterPro" id="IPR013651">
    <property type="entry name" value="ATP-grasp_RimK-type"/>
</dbReference>
<sequence>MTAITNSQRNLVRIVYDIANEHGIAIESFSYDWILKLTKNHVQKHVFGYNFELNSATSKMIAGDKTATTDLLQSANIPTVVHTLFLNPTMEKYVGSIGNWEKIRSFFTENSQHIVCKPVDGTGGNDVFLVKTVTQLEQSIHELFSKYRSICLSPFYDIKKEYRAVILDGEVELLYQKNIPFVTADGSKTILELLQEAFSAEVLDSVLATFSNTKTHKLSDILPKGKIINVNWKSNLGEGAQAEIIQNKTINQLAVKAANAINIRFCSVDVVETASGEFLVLEINSGVMIEHFLNSNPQEYSRVKAIYEKAVLRMLEN</sequence>
<dbReference type="AlphaFoldDB" id="A0A2T6BRN3"/>
<dbReference type="Pfam" id="PF08443">
    <property type="entry name" value="RimK"/>
    <property type="match status" value="1"/>
</dbReference>
<dbReference type="GO" id="GO:0009432">
    <property type="term" value="P:SOS response"/>
    <property type="evidence" value="ECO:0007669"/>
    <property type="project" value="TreeGrafter"/>
</dbReference>
<dbReference type="OrthoDB" id="8136469at2"/>
<dbReference type="Proteomes" id="UP000244090">
    <property type="component" value="Unassembled WGS sequence"/>
</dbReference>
<dbReference type="GO" id="GO:0046872">
    <property type="term" value="F:metal ion binding"/>
    <property type="evidence" value="ECO:0007669"/>
    <property type="project" value="InterPro"/>
</dbReference>
<keyword evidence="1" id="KW-0547">Nucleotide-binding</keyword>
<dbReference type="PROSITE" id="PS50975">
    <property type="entry name" value="ATP_GRASP"/>
    <property type="match status" value="1"/>
</dbReference>
<dbReference type="EMBL" id="QBKT01000012">
    <property type="protein sequence ID" value="PTX58709.1"/>
    <property type="molecule type" value="Genomic_DNA"/>
</dbReference>
<dbReference type="Gene3D" id="3.30.1490.20">
    <property type="entry name" value="ATP-grasp fold, A domain"/>
    <property type="match status" value="1"/>
</dbReference>
<evidence type="ECO:0000313" key="4">
    <source>
        <dbReference type="Proteomes" id="UP000244090"/>
    </source>
</evidence>
<keyword evidence="4" id="KW-1185">Reference proteome</keyword>
<evidence type="ECO:0000259" key="2">
    <source>
        <dbReference type="PROSITE" id="PS50975"/>
    </source>
</evidence>
<proteinExistence type="predicted"/>
<dbReference type="Gene3D" id="3.30.470.20">
    <property type="entry name" value="ATP-grasp fold, B domain"/>
    <property type="match status" value="1"/>
</dbReference>
<dbReference type="PANTHER" id="PTHR21621">
    <property type="entry name" value="RIBOSOMAL PROTEIN S6 MODIFICATION PROTEIN"/>
    <property type="match status" value="1"/>
</dbReference>
<dbReference type="InterPro" id="IPR013815">
    <property type="entry name" value="ATP_grasp_subdomain_1"/>
</dbReference>
<keyword evidence="1" id="KW-0067">ATP-binding</keyword>
<name>A0A2T6BRN3_9FLAO</name>
<feature type="domain" description="ATP-grasp" evidence="2">
    <location>
        <begin position="69"/>
        <end position="316"/>
    </location>
</feature>
<dbReference type="SUPFAM" id="SSF56059">
    <property type="entry name" value="Glutathione synthetase ATP-binding domain-like"/>
    <property type="match status" value="1"/>
</dbReference>
<dbReference type="GO" id="GO:0005524">
    <property type="term" value="F:ATP binding"/>
    <property type="evidence" value="ECO:0007669"/>
    <property type="project" value="UniProtKB-UniRule"/>
</dbReference>